<reference evidence="4" key="1">
    <citation type="submission" date="2019-07" db="EMBL/GenBank/DDBJ databases">
        <authorList>
            <person name="Weber M."/>
            <person name="Kostadinov I."/>
            <person name="Kostadinov D I."/>
        </authorList>
    </citation>
    <scope>NUCLEOTIDE SEQUENCE</scope>
    <source>
        <strain evidence="4">Gfbio:sag-sample-b02:053724c1-46a9-4a36-b237-ea2bf867836b</strain>
    </source>
</reference>
<proteinExistence type="predicted"/>
<dbReference type="EMBL" id="LR633966">
    <property type="protein sequence ID" value="VUX54975.1"/>
    <property type="molecule type" value="Genomic_DNA"/>
</dbReference>
<feature type="coiled-coil region" evidence="1">
    <location>
        <begin position="65"/>
        <end position="99"/>
    </location>
</feature>
<dbReference type="InterPro" id="IPR001478">
    <property type="entry name" value="PDZ"/>
</dbReference>
<dbReference type="SUPFAM" id="SSF50156">
    <property type="entry name" value="PDZ domain-like"/>
    <property type="match status" value="1"/>
</dbReference>
<feature type="region of interest" description="Disordered" evidence="2">
    <location>
        <begin position="28"/>
        <end position="55"/>
    </location>
</feature>
<evidence type="ECO:0000256" key="2">
    <source>
        <dbReference type="SAM" id="MobiDB-lite"/>
    </source>
</evidence>
<keyword evidence="1" id="KW-0175">Coiled coil</keyword>
<feature type="compositionally biased region" description="Polar residues" evidence="2">
    <location>
        <begin position="28"/>
        <end position="41"/>
    </location>
</feature>
<evidence type="ECO:0000259" key="3">
    <source>
        <dbReference type="SMART" id="SM00228"/>
    </source>
</evidence>
<evidence type="ECO:0000256" key="1">
    <source>
        <dbReference type="SAM" id="Coils"/>
    </source>
</evidence>
<dbReference type="InterPro" id="IPR036034">
    <property type="entry name" value="PDZ_sf"/>
</dbReference>
<gene>
    <name evidence="4" type="ORF">JTBB02_V1_60018</name>
</gene>
<organism evidence="4">
    <name type="scientific">uncultured Woeseiaceae bacterium</name>
    <dbReference type="NCBI Taxonomy" id="1983305"/>
    <lineage>
        <taxon>Bacteria</taxon>
        <taxon>Pseudomonadati</taxon>
        <taxon>Pseudomonadota</taxon>
        <taxon>Gammaproteobacteria</taxon>
        <taxon>Woeseiales</taxon>
        <taxon>Woeseiaceae</taxon>
        <taxon>environmental samples</taxon>
    </lineage>
</organism>
<accession>A0A7D9D1I3</accession>
<evidence type="ECO:0000313" key="4">
    <source>
        <dbReference type="EMBL" id="VUX54975.1"/>
    </source>
</evidence>
<sequence>MFNRTFVLILAVGIGVVIGAVSVSRFETSESSVKGSPQPTTGALVEPLDQGESSDLDPQQLTEVLESLIQTLDKEIVERRALEEQLDEVRSTVTELQQQLVARIDDDASQDRQEQTAETFEDRLLAAGFTLQQIETIRSRHAEVQVRWAELDDQARREGWIDTPRYLEEINKLTTGTNSNRNNLSDDDYDRYLHASGQDNRVVVGEVFQTSAAEQAGIQSGDVILSYGNERVFSLEQLNNLRSGGESGSPVVVDIVRNGLPMQVTIPRGPMGIQTQSELVDPAN</sequence>
<dbReference type="SMART" id="SM00228">
    <property type="entry name" value="PDZ"/>
    <property type="match status" value="1"/>
</dbReference>
<feature type="domain" description="PDZ" evidence="3">
    <location>
        <begin position="191"/>
        <end position="259"/>
    </location>
</feature>
<dbReference type="Pfam" id="PF13180">
    <property type="entry name" value="PDZ_2"/>
    <property type="match status" value="1"/>
</dbReference>
<dbReference type="AlphaFoldDB" id="A0A7D9D1I3"/>
<dbReference type="Gene3D" id="2.30.42.10">
    <property type="match status" value="1"/>
</dbReference>
<name>A0A7D9D1I3_9GAMM</name>
<protein>
    <recommendedName>
        <fullName evidence="3">PDZ domain-containing protein</fullName>
    </recommendedName>
</protein>